<feature type="domain" description="TonB-dependent receptor plug" evidence="17">
    <location>
        <begin position="43"/>
        <end position="150"/>
    </location>
</feature>
<protein>
    <submittedName>
        <fullName evidence="18">TonB-dependent receptor</fullName>
    </submittedName>
</protein>
<dbReference type="PROSITE" id="PS01156">
    <property type="entry name" value="TONB_DEPENDENT_REC_2"/>
    <property type="match status" value="1"/>
</dbReference>
<accession>A0A5M9N526</accession>
<evidence type="ECO:0000256" key="10">
    <source>
        <dbReference type="ARBA" id="ARBA00023136"/>
    </source>
</evidence>
<gene>
    <name evidence="18" type="ORF">F4W18_24115</name>
</gene>
<evidence type="ECO:0000313" key="18">
    <source>
        <dbReference type="EMBL" id="KAA8665331.1"/>
    </source>
</evidence>
<keyword evidence="7" id="KW-0408">Iron</keyword>
<evidence type="ECO:0000256" key="14">
    <source>
        <dbReference type="RuleBase" id="RU003357"/>
    </source>
</evidence>
<dbReference type="Gene3D" id="2.40.170.20">
    <property type="entry name" value="TonB-dependent receptor, beta-barrel domain"/>
    <property type="match status" value="1"/>
</dbReference>
<dbReference type="InterPro" id="IPR000531">
    <property type="entry name" value="Beta-barrel_TonB"/>
</dbReference>
<evidence type="ECO:0000256" key="5">
    <source>
        <dbReference type="ARBA" id="ARBA00022692"/>
    </source>
</evidence>
<evidence type="ECO:0000256" key="13">
    <source>
        <dbReference type="PROSITE-ProRule" id="PRU10144"/>
    </source>
</evidence>
<proteinExistence type="inferred from homology"/>
<evidence type="ECO:0000256" key="6">
    <source>
        <dbReference type="ARBA" id="ARBA00022729"/>
    </source>
</evidence>
<dbReference type="RefSeq" id="WP_086713439.1">
    <property type="nucleotide sequence ID" value="NZ_AP025492.1"/>
</dbReference>
<evidence type="ECO:0000256" key="12">
    <source>
        <dbReference type="PROSITE-ProRule" id="PRU01360"/>
    </source>
</evidence>
<keyword evidence="5 12" id="KW-0812">Transmembrane</keyword>
<evidence type="ECO:0000256" key="11">
    <source>
        <dbReference type="ARBA" id="ARBA00023237"/>
    </source>
</evidence>
<evidence type="ECO:0000259" key="16">
    <source>
        <dbReference type="Pfam" id="PF00593"/>
    </source>
</evidence>
<dbReference type="GO" id="GO:0009279">
    <property type="term" value="C:cell outer membrane"/>
    <property type="evidence" value="ECO:0007669"/>
    <property type="project" value="UniProtKB-SubCell"/>
</dbReference>
<evidence type="ECO:0000259" key="17">
    <source>
        <dbReference type="Pfam" id="PF07715"/>
    </source>
</evidence>
<name>A0A5M9N526_9VIBR</name>
<evidence type="ECO:0000256" key="9">
    <source>
        <dbReference type="ARBA" id="ARBA00023077"/>
    </source>
</evidence>
<dbReference type="PANTHER" id="PTHR32552:SF68">
    <property type="entry name" value="FERRICHROME OUTER MEMBRANE TRANSPORTER_PHAGE RECEPTOR"/>
    <property type="match status" value="1"/>
</dbReference>
<dbReference type="EMBL" id="VXJS01000022">
    <property type="protein sequence ID" value="KAA8665331.1"/>
    <property type="molecule type" value="Genomic_DNA"/>
</dbReference>
<keyword evidence="11 12" id="KW-0998">Cell outer membrane</keyword>
<dbReference type="CDD" id="cd01347">
    <property type="entry name" value="ligand_gated_channel"/>
    <property type="match status" value="1"/>
</dbReference>
<dbReference type="SUPFAM" id="SSF56935">
    <property type="entry name" value="Porins"/>
    <property type="match status" value="1"/>
</dbReference>
<dbReference type="PROSITE" id="PS52016">
    <property type="entry name" value="TONB_DEPENDENT_REC_3"/>
    <property type="match status" value="1"/>
</dbReference>
<comment type="similarity">
    <text evidence="12 14">Belongs to the TonB-dependent receptor family.</text>
</comment>
<keyword evidence="10 12" id="KW-0472">Membrane</keyword>
<keyword evidence="18" id="KW-0675">Receptor</keyword>
<dbReference type="InterPro" id="IPR037066">
    <property type="entry name" value="Plug_dom_sf"/>
</dbReference>
<feature type="short sequence motif" description="TonB C-terminal box" evidence="13">
    <location>
        <begin position="624"/>
        <end position="641"/>
    </location>
</feature>
<dbReference type="InterPro" id="IPR039426">
    <property type="entry name" value="TonB-dep_rcpt-like"/>
</dbReference>
<evidence type="ECO:0000256" key="8">
    <source>
        <dbReference type="ARBA" id="ARBA00023065"/>
    </source>
</evidence>
<feature type="chain" id="PRO_5024306611" evidence="15">
    <location>
        <begin position="23"/>
        <end position="641"/>
    </location>
</feature>
<dbReference type="Proteomes" id="UP000322521">
    <property type="component" value="Unassembled WGS sequence"/>
</dbReference>
<comment type="caution">
    <text evidence="18">The sequence shown here is derived from an EMBL/GenBank/DDBJ whole genome shotgun (WGS) entry which is preliminary data.</text>
</comment>
<sequence>MNKSLLAVAVASLLSPISNLHAQEASADETMVVLARSNNVNTISDVPSNIVIIDRTEIEQSGANSLESLLRGRAGIQISDSNSGAAFSLRGFSGEQASSNTLILLDGRRLNSQDLVAPNLNFIQLKDIETIEVLSGSAGVLYGDQAVGGVINIVTRTPSENSTSVSATYGSFNTTILSTSTSGSVTDEVSYRFSATQNNSDNYRDHNDSENGSILGFVEYRDETRKLFVEVGYYDTERQYAGSLTEEQFKEDPTQANTTYPDDFNHEITRSVRLGYDQKLNNTWTLKNEIMFDDMTGHGLAYGTDKETESGQLFYAGQFEGTFDSESGPRNLIVGLDLLKSHYDYASPWTDRDNEQESVNVYARYSYPLTQDLTVNLGGRYAKVEDRVTDMVQYPDGQDLDNDATAYELSANYRISDKSRVYIRTESNFRFAKVSEQSYTFPGVVGLKPQTGISNEFGWNWNDDVFSFRADFFNLQLEDEIVYVTDPSSGSGRNANADASTRNGATLAGDYYVFDDLLLSAEYSYVDAQFTEGVNDGKDVAWVANHTGRVALDYSLTESLGLYTDAVYTGEKYRDGDNSNSLDKLDAYWLVNLAVNYNYDDLTLSFRTENLFNEKYASYVFYSGWYSGNERAYYLNATYDF</sequence>
<evidence type="ECO:0000256" key="3">
    <source>
        <dbReference type="ARBA" id="ARBA00022452"/>
    </source>
</evidence>
<dbReference type="InterPro" id="IPR036942">
    <property type="entry name" value="Beta-barrel_TonB_sf"/>
</dbReference>
<evidence type="ECO:0000256" key="4">
    <source>
        <dbReference type="ARBA" id="ARBA00022496"/>
    </source>
</evidence>
<evidence type="ECO:0000256" key="7">
    <source>
        <dbReference type="ARBA" id="ARBA00023004"/>
    </source>
</evidence>
<evidence type="ECO:0000313" key="19">
    <source>
        <dbReference type="Proteomes" id="UP000322521"/>
    </source>
</evidence>
<organism evidence="18 19">
    <name type="scientific">Vibrio gigantis</name>
    <dbReference type="NCBI Taxonomy" id="296199"/>
    <lineage>
        <taxon>Bacteria</taxon>
        <taxon>Pseudomonadati</taxon>
        <taxon>Pseudomonadota</taxon>
        <taxon>Gammaproteobacteria</taxon>
        <taxon>Vibrionales</taxon>
        <taxon>Vibrionaceae</taxon>
        <taxon>Vibrio</taxon>
    </lineage>
</organism>
<keyword evidence="3 12" id="KW-1134">Transmembrane beta strand</keyword>
<evidence type="ECO:0000256" key="2">
    <source>
        <dbReference type="ARBA" id="ARBA00022448"/>
    </source>
</evidence>
<dbReference type="PANTHER" id="PTHR32552">
    <property type="entry name" value="FERRICHROME IRON RECEPTOR-RELATED"/>
    <property type="match status" value="1"/>
</dbReference>
<evidence type="ECO:0000256" key="15">
    <source>
        <dbReference type="SAM" id="SignalP"/>
    </source>
</evidence>
<keyword evidence="2 12" id="KW-0813">Transport</keyword>
<keyword evidence="6 15" id="KW-0732">Signal</keyword>
<keyword evidence="19" id="KW-1185">Reference proteome</keyword>
<dbReference type="Gene3D" id="2.170.130.10">
    <property type="entry name" value="TonB-dependent receptor, plug domain"/>
    <property type="match status" value="1"/>
</dbReference>
<keyword evidence="9 14" id="KW-0798">TonB box</keyword>
<dbReference type="InterPro" id="IPR012910">
    <property type="entry name" value="Plug_dom"/>
</dbReference>
<dbReference type="Pfam" id="PF00593">
    <property type="entry name" value="TonB_dep_Rec_b-barrel"/>
    <property type="match status" value="1"/>
</dbReference>
<keyword evidence="8" id="KW-0406">Ion transport</keyword>
<dbReference type="GO" id="GO:0015344">
    <property type="term" value="F:siderophore uptake transmembrane transporter activity"/>
    <property type="evidence" value="ECO:0007669"/>
    <property type="project" value="TreeGrafter"/>
</dbReference>
<keyword evidence="4" id="KW-0410">Iron transport</keyword>
<evidence type="ECO:0000256" key="1">
    <source>
        <dbReference type="ARBA" id="ARBA00004571"/>
    </source>
</evidence>
<reference evidence="18 19" key="1">
    <citation type="submission" date="2019-09" db="EMBL/GenBank/DDBJ databases">
        <title>Draft genome sequence of various Type strains from the CCUG.</title>
        <authorList>
            <person name="Pineiro-Iglesias B."/>
            <person name="Tunovic T."/>
            <person name="Unosson C."/>
            <person name="Inganas E."/>
            <person name="Ohlen M."/>
            <person name="Cardew S."/>
            <person name="Jensie-Markopoulos S."/>
            <person name="Salva-Serra F."/>
            <person name="Jaen-Luchoro D."/>
            <person name="Karlsson R."/>
            <person name="Svensson-Stadler L."/>
            <person name="Chun J."/>
            <person name="Moore E."/>
        </authorList>
    </citation>
    <scope>NUCLEOTIDE SEQUENCE [LARGE SCALE GENOMIC DNA]</scope>
    <source>
        <strain evidence="18 19">CCUG 56969T</strain>
    </source>
</reference>
<dbReference type="Pfam" id="PF07715">
    <property type="entry name" value="Plug"/>
    <property type="match status" value="1"/>
</dbReference>
<comment type="subcellular location">
    <subcellularLocation>
        <location evidence="1 12">Cell outer membrane</location>
        <topology evidence="1 12">Multi-pass membrane protein</topology>
    </subcellularLocation>
</comment>
<dbReference type="AlphaFoldDB" id="A0A5M9N526"/>
<feature type="signal peptide" evidence="15">
    <location>
        <begin position="1"/>
        <end position="22"/>
    </location>
</feature>
<dbReference type="InterPro" id="IPR010917">
    <property type="entry name" value="TonB_rcpt_CS"/>
</dbReference>
<feature type="domain" description="TonB-dependent receptor-like beta-barrel" evidence="16">
    <location>
        <begin position="222"/>
        <end position="611"/>
    </location>
</feature>
<dbReference type="OrthoDB" id="9764669at2"/>